<name>A0A447TL72_CHRVL</name>
<reference evidence="2 3" key="1">
    <citation type="submission" date="2018-12" db="EMBL/GenBank/DDBJ databases">
        <authorList>
            <consortium name="Pathogen Informatics"/>
        </authorList>
    </citation>
    <scope>NUCLEOTIDE SEQUENCE [LARGE SCALE GENOMIC DNA]</scope>
    <source>
        <strain evidence="2 3">NCTC9695</strain>
    </source>
</reference>
<dbReference type="Proteomes" id="UP000275777">
    <property type="component" value="Chromosome"/>
</dbReference>
<evidence type="ECO:0000313" key="2">
    <source>
        <dbReference type="EMBL" id="VEB45610.1"/>
    </source>
</evidence>
<dbReference type="AlphaFoldDB" id="A0A447TL72"/>
<protein>
    <submittedName>
        <fullName evidence="2">Uncharacterized protein</fullName>
    </submittedName>
</protein>
<gene>
    <name evidence="2" type="ORF">NCTC9695_06136</name>
</gene>
<sequence length="79" mass="8546">MPRSATISILRSANSRYTSTPVLSSVSHTRSSPNHCSARSLALMPRQAARQSSADSTTKRSCPRCARSDSAICRSSRFS</sequence>
<accession>A0A447TL72</accession>
<dbReference type="EMBL" id="LR134182">
    <property type="protein sequence ID" value="VEB45610.1"/>
    <property type="molecule type" value="Genomic_DNA"/>
</dbReference>
<evidence type="ECO:0000256" key="1">
    <source>
        <dbReference type="SAM" id="MobiDB-lite"/>
    </source>
</evidence>
<organism evidence="2 3">
    <name type="scientific">Chromobacterium violaceum</name>
    <dbReference type="NCBI Taxonomy" id="536"/>
    <lineage>
        <taxon>Bacteria</taxon>
        <taxon>Pseudomonadati</taxon>
        <taxon>Pseudomonadota</taxon>
        <taxon>Betaproteobacteria</taxon>
        <taxon>Neisseriales</taxon>
        <taxon>Chromobacteriaceae</taxon>
        <taxon>Chromobacterium</taxon>
    </lineage>
</organism>
<proteinExistence type="predicted"/>
<feature type="compositionally biased region" description="Polar residues" evidence="1">
    <location>
        <begin position="49"/>
        <end position="60"/>
    </location>
</feature>
<evidence type="ECO:0000313" key="3">
    <source>
        <dbReference type="Proteomes" id="UP000275777"/>
    </source>
</evidence>
<feature type="region of interest" description="Disordered" evidence="1">
    <location>
        <begin position="44"/>
        <end position="63"/>
    </location>
</feature>